<dbReference type="RefSeq" id="WP_075875931.1">
    <property type="nucleotide sequence ID" value="NZ_MPJJ01000009.1"/>
</dbReference>
<dbReference type="EMBL" id="MPJJ01000009">
    <property type="protein sequence ID" value="OLV26345.1"/>
    <property type="molecule type" value="Genomic_DNA"/>
</dbReference>
<protein>
    <recommendedName>
        <fullName evidence="3">Abi family protein</fullName>
    </recommendedName>
</protein>
<name>A0AB36ILX6_HAEPA</name>
<organism evidence="1 2">
    <name type="scientific">Haemophilus parainfluenzae</name>
    <dbReference type="NCBI Taxonomy" id="729"/>
    <lineage>
        <taxon>Bacteria</taxon>
        <taxon>Pseudomonadati</taxon>
        <taxon>Pseudomonadota</taxon>
        <taxon>Gammaproteobacteria</taxon>
        <taxon>Pasteurellales</taxon>
        <taxon>Pasteurellaceae</taxon>
        <taxon>Haemophilus</taxon>
    </lineage>
</organism>
<evidence type="ECO:0000313" key="2">
    <source>
        <dbReference type="Proteomes" id="UP000242412"/>
    </source>
</evidence>
<dbReference type="Proteomes" id="UP000242412">
    <property type="component" value="Unassembled WGS sequence"/>
</dbReference>
<comment type="caution">
    <text evidence="1">The sequence shown here is derived from an EMBL/GenBank/DDBJ whole genome shotgun (WGS) entry which is preliminary data.</text>
</comment>
<reference evidence="1 2" key="1">
    <citation type="submission" date="2016-11" db="EMBL/GenBank/DDBJ databases">
        <title>Simultaneous identification of Haemophilus influenzae and Haemophilus haemolyticus using TaqMan real-time PCR.</title>
        <authorList>
            <person name="Price E.P."/>
            <person name="Sarovich D.S."/>
            <person name="Harris T.M."/>
            <person name="Spargo J.C."/>
            <person name="Nosworthy E."/>
            <person name="Beissbarth J."/>
            <person name="Chang A.B."/>
            <person name="Smith-Vaughan H.C."/>
        </authorList>
    </citation>
    <scope>NUCLEOTIDE SEQUENCE [LARGE SCALE GENOMIC DNA]</scope>
    <source>
        <strain evidence="1 2">60884 B Hi-2</strain>
    </source>
</reference>
<accession>A0AB36ILX6</accession>
<dbReference type="AlphaFoldDB" id="A0AB36ILX6"/>
<evidence type="ECO:0000313" key="1">
    <source>
        <dbReference type="EMBL" id="OLV26345.1"/>
    </source>
</evidence>
<gene>
    <name evidence="1" type="ORF">BSO15_07800</name>
</gene>
<proteinExistence type="predicted"/>
<sequence>MLNRNIQSISNSRLSPYLKICDGNTIDAMCVYTSLQHRAALYFTVIQEIEIAFRNELSYKIEEWLITDPSSPKVPLYEYFINPIYMSAYLNSEGQTQLTKAYKDVQRNYSSKFNKLKQKQIKKAIKKGLVLPSDQQILALVPMPNHNDMISHLTFGFWVHLLNPDPIKNPNTTYWQNIFTNLFDNRFGTNLNLFTRLQDVLRFRNDLYHQEAVWKNKGIKNPIKALQNLETKFNNFLGYLSKISPERFTTINESYNLTNVMKQMFDQHKFSVEIENLREIFIGPGLTN</sequence>
<evidence type="ECO:0008006" key="3">
    <source>
        <dbReference type="Google" id="ProtNLM"/>
    </source>
</evidence>